<reference evidence="4" key="1">
    <citation type="journal article" date="2019" name="Int. J. Syst. Evol. Microbiol.">
        <title>The Global Catalogue of Microorganisms (GCM) 10K type strain sequencing project: providing services to taxonomists for standard genome sequencing and annotation.</title>
        <authorList>
            <consortium name="The Broad Institute Genomics Platform"/>
            <consortium name="The Broad Institute Genome Sequencing Center for Infectious Disease"/>
            <person name="Wu L."/>
            <person name="Ma J."/>
        </authorList>
    </citation>
    <scope>NUCLEOTIDE SEQUENCE [LARGE SCALE GENOMIC DNA]</scope>
    <source>
        <strain evidence="4">CCM 7526</strain>
    </source>
</reference>
<keyword evidence="3" id="KW-0560">Oxidoreductase</keyword>
<dbReference type="InterPro" id="IPR019893">
    <property type="entry name" value="SndH-like"/>
</dbReference>
<comment type="caution">
    <text evidence="3">The sequence shown here is derived from an EMBL/GenBank/DDBJ whole genome shotgun (WGS) entry which is preliminary data.</text>
</comment>
<protein>
    <submittedName>
        <fullName evidence="3">Glucose/sorbosone family PQQ-dependent dehydrogenase</fullName>
        <ecNumber evidence="3">1.1.5.-</ecNumber>
    </submittedName>
</protein>
<feature type="signal peptide" evidence="1">
    <location>
        <begin position="1"/>
        <end position="25"/>
    </location>
</feature>
<keyword evidence="4" id="KW-1185">Reference proteome</keyword>
<dbReference type="PANTHER" id="PTHR19328:SF13">
    <property type="entry name" value="HIPL1 PROTEIN"/>
    <property type="match status" value="1"/>
</dbReference>
<dbReference type="EMBL" id="JBHTMK010000008">
    <property type="protein sequence ID" value="MFD1365227.1"/>
    <property type="molecule type" value="Genomic_DNA"/>
</dbReference>
<gene>
    <name evidence="3" type="ORF">ACFQ5G_07725</name>
</gene>
<dbReference type="Pfam" id="PF07995">
    <property type="entry name" value="GSDH"/>
    <property type="match status" value="2"/>
</dbReference>
<accession>A0ABW4A3M0</accession>
<dbReference type="GO" id="GO:0016491">
    <property type="term" value="F:oxidoreductase activity"/>
    <property type="evidence" value="ECO:0007669"/>
    <property type="project" value="UniProtKB-KW"/>
</dbReference>
<dbReference type="InterPro" id="IPR011041">
    <property type="entry name" value="Quinoprot_gluc/sorb_DH_b-prop"/>
</dbReference>
<evidence type="ECO:0000313" key="3">
    <source>
        <dbReference type="EMBL" id="MFD1365227.1"/>
    </source>
</evidence>
<feature type="chain" id="PRO_5046558366" evidence="1">
    <location>
        <begin position="26"/>
        <end position="466"/>
    </location>
</feature>
<dbReference type="PANTHER" id="PTHR19328">
    <property type="entry name" value="HEDGEHOG-INTERACTING PROTEIN"/>
    <property type="match status" value="1"/>
</dbReference>
<dbReference type="Proteomes" id="UP001597183">
    <property type="component" value="Unassembled WGS sequence"/>
</dbReference>
<dbReference type="NCBIfam" id="TIGR03606">
    <property type="entry name" value="non_repeat_PQQ"/>
    <property type="match status" value="1"/>
</dbReference>
<dbReference type="EC" id="1.1.5.-" evidence="3"/>
<dbReference type="InterPro" id="IPR012938">
    <property type="entry name" value="Glc/Sorbosone_DH"/>
</dbReference>
<dbReference type="Gene3D" id="2.120.10.30">
    <property type="entry name" value="TolB, C-terminal domain"/>
    <property type="match status" value="1"/>
</dbReference>
<dbReference type="SUPFAM" id="SSF50952">
    <property type="entry name" value="Soluble quinoprotein glucose dehydrogenase"/>
    <property type="match status" value="1"/>
</dbReference>
<keyword evidence="1" id="KW-0732">Signal</keyword>
<evidence type="ECO:0000259" key="2">
    <source>
        <dbReference type="Pfam" id="PF07995"/>
    </source>
</evidence>
<feature type="domain" description="Glucose/Sorbosone dehydrogenase" evidence="2">
    <location>
        <begin position="351"/>
        <end position="439"/>
    </location>
</feature>
<organism evidence="3 4">
    <name type="scientific">Actinoplanes sichuanensis</name>
    <dbReference type="NCBI Taxonomy" id="512349"/>
    <lineage>
        <taxon>Bacteria</taxon>
        <taxon>Bacillati</taxon>
        <taxon>Actinomycetota</taxon>
        <taxon>Actinomycetes</taxon>
        <taxon>Micromonosporales</taxon>
        <taxon>Micromonosporaceae</taxon>
        <taxon>Actinoplanes</taxon>
    </lineage>
</organism>
<dbReference type="RefSeq" id="WP_317795463.1">
    <property type="nucleotide sequence ID" value="NZ_AP028461.1"/>
</dbReference>
<name>A0ABW4A3M0_9ACTN</name>
<dbReference type="InterPro" id="IPR011042">
    <property type="entry name" value="6-blade_b-propeller_TolB-like"/>
</dbReference>
<proteinExistence type="predicted"/>
<evidence type="ECO:0000256" key="1">
    <source>
        <dbReference type="SAM" id="SignalP"/>
    </source>
</evidence>
<sequence>MRTATRTLIAATLTAIVASTSPATAAHAADPGPDQFTTRVIATGLANPFEVANGPDGLLWVTERTAGRVVRIDPATGARSTALTLPDVLITPGTQDGLMGMALHPELLTARNQHVFLAYTYDADPGAAVDRRVKLVRYFWEAATQRLILPITLIEGLPGSDDHNSGRLVFGPDGKLAYTIGDGGHNQFANYCKPIRAQRTPTAQEVRDRDWVSYQGKVLRLEVDGTIPADNPVINGVRSHVYSLGHRNPQGLTFGPGGRLYANEHGPKNDDEINLIRAAGNYGWPNISGYQDDQAYVYANWSAAPGCPSLPWGEPALPQVPQSTESSFTAPNLVEPLRTYYTVGDDFDFQDPKCAAAYYICWPGIAPSSLDYLAASRLPGWSNSLLMTTLKDGTIYRVPLTADGRLAAETIPVWKSVNRYRDLTFNATGTVFYAVTDSSGLARDPQGAPTNGLTNPGTLLEYAHKG</sequence>
<evidence type="ECO:0000313" key="4">
    <source>
        <dbReference type="Proteomes" id="UP001597183"/>
    </source>
</evidence>
<feature type="domain" description="Glucose/Sorbosone dehydrogenase" evidence="2">
    <location>
        <begin position="45"/>
        <end position="291"/>
    </location>
</feature>